<dbReference type="GO" id="GO:0016891">
    <property type="term" value="F:RNA endonuclease activity producing 5'-phosphomonoesters, hydrolytic mechanism"/>
    <property type="evidence" value="ECO:0007669"/>
    <property type="project" value="TreeGrafter"/>
</dbReference>
<dbReference type="GO" id="GO:0005737">
    <property type="term" value="C:cytoplasm"/>
    <property type="evidence" value="ECO:0007669"/>
    <property type="project" value="UniProtKB-SubCell"/>
</dbReference>
<evidence type="ECO:0000256" key="5">
    <source>
        <dbReference type="ARBA" id="ARBA00022801"/>
    </source>
</evidence>
<feature type="site" description="Interaction with target DNA" evidence="6">
    <location>
        <position position="81"/>
    </location>
</feature>
<protein>
    <recommendedName>
        <fullName evidence="6">Endonuclease V</fullName>
        <ecNumber evidence="6">3.1.21.7</ecNumber>
    </recommendedName>
    <alternativeName>
        <fullName evidence="6">Deoxyinosine 3'endonuclease</fullName>
    </alternativeName>
    <alternativeName>
        <fullName evidence="6">Deoxyribonuclease V</fullName>
        <shortName evidence="6">DNase V</shortName>
    </alternativeName>
</protein>
<keyword evidence="5 6" id="KW-0378">Hydrolase</keyword>
<comment type="similarity">
    <text evidence="6">Belongs to the endonuclease V family.</text>
</comment>
<evidence type="ECO:0000256" key="2">
    <source>
        <dbReference type="ARBA" id="ARBA00022490"/>
    </source>
</evidence>
<dbReference type="HAMAP" id="MF_00801">
    <property type="entry name" value="Endonuclease_5"/>
    <property type="match status" value="1"/>
</dbReference>
<accession>A0A6H1TVL3</accession>
<dbReference type="GO" id="GO:0000287">
    <property type="term" value="F:magnesium ion binding"/>
    <property type="evidence" value="ECO:0007669"/>
    <property type="project" value="UniProtKB-UniRule"/>
</dbReference>
<comment type="function">
    <text evidence="6">DNA repair enzyme involved in the repair of deaminated bases. Selectively cleaves double-stranded DNA at the second phosphodiester bond 3' to a deoxyinosine leaving behind the intact lesion on the nicked DNA.</text>
</comment>
<evidence type="ECO:0000256" key="4">
    <source>
        <dbReference type="ARBA" id="ARBA00022759"/>
    </source>
</evidence>
<dbReference type="InterPro" id="IPR007581">
    <property type="entry name" value="Endonuclease-V"/>
</dbReference>
<dbReference type="GO" id="GO:0043737">
    <property type="term" value="F:deoxyribonuclease V activity"/>
    <property type="evidence" value="ECO:0007669"/>
    <property type="project" value="UniProtKB-UniRule"/>
</dbReference>
<dbReference type="PANTHER" id="PTHR28511">
    <property type="entry name" value="ENDONUCLEASE V"/>
    <property type="match status" value="1"/>
</dbReference>
<dbReference type="Pfam" id="PF04493">
    <property type="entry name" value="Endonuclease_5"/>
    <property type="match status" value="1"/>
</dbReference>
<gene>
    <name evidence="6 7" type="primary">nfi</name>
    <name evidence="7" type="ORF">HCG48_08420</name>
</gene>
<dbReference type="CDD" id="cd06559">
    <property type="entry name" value="Endonuclease_V"/>
    <property type="match status" value="1"/>
</dbReference>
<keyword evidence="4 6" id="KW-0255">Endonuclease</keyword>
<evidence type="ECO:0000256" key="3">
    <source>
        <dbReference type="ARBA" id="ARBA00022722"/>
    </source>
</evidence>
<comment type="catalytic activity">
    <reaction evidence="6">
        <text>Endonucleolytic cleavage at apurinic or apyrimidinic sites to products with a 5'-phosphate.</text>
        <dbReference type="EC" id="3.1.21.7"/>
    </reaction>
</comment>
<keyword evidence="2 6" id="KW-0963">Cytoplasm</keyword>
<feature type="binding site" evidence="6">
    <location>
        <position position="111"/>
    </location>
    <ligand>
        <name>Mg(2+)</name>
        <dbReference type="ChEBI" id="CHEBI:18420"/>
    </ligand>
</feature>
<sequence length="223" mass="24732">MKTNPPHAWPSNTQEAISIQEQLRSQVVTTDELAEVRYVAGVDVGYKHSDSLTRAAVVVLSFPDLQLCDRAIAQTPTTFPYIPGFLSFREVPAVLQALEKLKITPDLVLCDGQGLAHPRRFGLACHLGVITDLPAIGVAKSRLIGEHEALSNRRGHWQPLLDRGETIGAVVRSRTGVKPIYVSIGHRVALTTAIDYVLRCTSKYRLPETTRWSDRLSREDKTN</sequence>
<dbReference type="EC" id="3.1.21.7" evidence="6"/>
<evidence type="ECO:0000256" key="6">
    <source>
        <dbReference type="HAMAP-Rule" id="MF_00801"/>
    </source>
</evidence>
<keyword evidence="6" id="KW-0227">DNA damage</keyword>
<comment type="subcellular location">
    <subcellularLocation>
        <location evidence="1 6">Cytoplasm</location>
    </subcellularLocation>
</comment>
<keyword evidence="3 6" id="KW-0540">Nuclease</keyword>
<dbReference type="EMBL" id="CP051167">
    <property type="protein sequence ID" value="QIZ70601.1"/>
    <property type="molecule type" value="Genomic_DNA"/>
</dbReference>
<dbReference type="GO" id="GO:0006281">
    <property type="term" value="P:DNA repair"/>
    <property type="evidence" value="ECO:0007669"/>
    <property type="project" value="UniProtKB-UniRule"/>
</dbReference>
<proteinExistence type="inferred from homology"/>
<dbReference type="RefSeq" id="WP_168568756.1">
    <property type="nucleotide sequence ID" value="NZ_CP051167.1"/>
</dbReference>
<evidence type="ECO:0000313" key="8">
    <source>
        <dbReference type="Proteomes" id="UP000500857"/>
    </source>
</evidence>
<keyword evidence="6" id="KW-0460">Magnesium</keyword>
<reference evidence="7 8" key="1">
    <citation type="submission" date="2020-04" db="EMBL/GenBank/DDBJ databases">
        <authorList>
            <person name="Basu S."/>
            <person name="Maruthanayagam V."/>
            <person name="Chakraborty S."/>
            <person name="Pramanik A."/>
            <person name="Mukherjee J."/>
            <person name="Brink B."/>
        </authorList>
    </citation>
    <scope>NUCLEOTIDE SEQUENCE [LARGE SCALE GENOMIC DNA]</scope>
    <source>
        <strain evidence="7 8">AP17</strain>
    </source>
</reference>
<keyword evidence="6" id="KW-0479">Metal-binding</keyword>
<comment type="cofactor">
    <cofactor evidence="6">
        <name>Mg(2+)</name>
        <dbReference type="ChEBI" id="CHEBI:18420"/>
    </cofactor>
</comment>
<evidence type="ECO:0000256" key="1">
    <source>
        <dbReference type="ARBA" id="ARBA00004496"/>
    </source>
</evidence>
<organism evidence="7 8">
    <name type="scientific">Oxynema aestuarii AP17</name>
    <dbReference type="NCBI Taxonomy" id="2064643"/>
    <lineage>
        <taxon>Bacteria</taxon>
        <taxon>Bacillati</taxon>
        <taxon>Cyanobacteriota</taxon>
        <taxon>Cyanophyceae</taxon>
        <taxon>Oscillatoriophycideae</taxon>
        <taxon>Oscillatoriales</taxon>
        <taxon>Oscillatoriaceae</taxon>
        <taxon>Oxynema</taxon>
        <taxon>Oxynema aestuarii</taxon>
    </lineage>
</organism>
<dbReference type="KEGG" id="oxy:HCG48_08420"/>
<evidence type="ECO:0000313" key="7">
    <source>
        <dbReference type="EMBL" id="QIZ70601.1"/>
    </source>
</evidence>
<keyword evidence="6" id="KW-0234">DNA repair</keyword>
<dbReference type="PANTHER" id="PTHR28511:SF1">
    <property type="entry name" value="ENDONUCLEASE V"/>
    <property type="match status" value="1"/>
</dbReference>
<dbReference type="AlphaFoldDB" id="A0A6H1TVL3"/>
<dbReference type="GO" id="GO:0003727">
    <property type="term" value="F:single-stranded RNA binding"/>
    <property type="evidence" value="ECO:0007669"/>
    <property type="project" value="TreeGrafter"/>
</dbReference>
<dbReference type="Gene3D" id="3.30.2170.10">
    <property type="entry name" value="archaeoglobus fulgidus dsm 4304 superfamily"/>
    <property type="match status" value="1"/>
</dbReference>
<feature type="binding site" evidence="6">
    <location>
        <position position="43"/>
    </location>
    <ligand>
        <name>Mg(2+)</name>
        <dbReference type="ChEBI" id="CHEBI:18420"/>
    </ligand>
</feature>
<name>A0A6H1TVL3_9CYAN</name>
<dbReference type="NCBIfam" id="NF008629">
    <property type="entry name" value="PRK11617.1"/>
    <property type="match status" value="1"/>
</dbReference>
<keyword evidence="8" id="KW-1185">Reference proteome</keyword>
<dbReference type="Proteomes" id="UP000500857">
    <property type="component" value="Chromosome"/>
</dbReference>